<gene>
    <name evidence="2" type="ORF">THRCLA_06437</name>
</gene>
<dbReference type="GO" id="GO:0016192">
    <property type="term" value="P:vesicle-mediated transport"/>
    <property type="evidence" value="ECO:0007669"/>
    <property type="project" value="InterPro"/>
</dbReference>
<dbReference type="AlphaFoldDB" id="A0A1V9ZNR1"/>
<dbReference type="CDD" id="cd06093">
    <property type="entry name" value="PX_domain"/>
    <property type="match status" value="1"/>
</dbReference>
<organism evidence="2 3">
    <name type="scientific">Thraustotheca clavata</name>
    <dbReference type="NCBI Taxonomy" id="74557"/>
    <lineage>
        <taxon>Eukaryota</taxon>
        <taxon>Sar</taxon>
        <taxon>Stramenopiles</taxon>
        <taxon>Oomycota</taxon>
        <taxon>Saprolegniomycetes</taxon>
        <taxon>Saprolegniales</taxon>
        <taxon>Achlyaceae</taxon>
        <taxon>Thraustotheca</taxon>
    </lineage>
</organism>
<dbReference type="PANTHER" id="PTHR23101">
    <property type="entry name" value="RAB GDP/GTP EXCHANGE FACTOR"/>
    <property type="match status" value="1"/>
</dbReference>
<name>A0A1V9ZNR1_9STRA</name>
<dbReference type="SUPFAM" id="SSF109993">
    <property type="entry name" value="VPS9 domain"/>
    <property type="match status" value="1"/>
</dbReference>
<dbReference type="Pfam" id="PF02204">
    <property type="entry name" value="VPS9"/>
    <property type="match status" value="1"/>
</dbReference>
<dbReference type="SUPFAM" id="SSF64268">
    <property type="entry name" value="PX domain"/>
    <property type="match status" value="1"/>
</dbReference>
<reference evidence="2 3" key="1">
    <citation type="journal article" date="2014" name="Genome Biol. Evol.">
        <title>The secreted proteins of Achlya hypogyna and Thraustotheca clavata identify the ancestral oomycete secretome and reveal gene acquisitions by horizontal gene transfer.</title>
        <authorList>
            <person name="Misner I."/>
            <person name="Blouin N."/>
            <person name="Leonard G."/>
            <person name="Richards T.A."/>
            <person name="Lane C.E."/>
        </authorList>
    </citation>
    <scope>NUCLEOTIDE SEQUENCE [LARGE SCALE GENOMIC DNA]</scope>
    <source>
        <strain evidence="2 3">ATCC 34112</strain>
    </source>
</reference>
<dbReference type="InterPro" id="IPR045046">
    <property type="entry name" value="Vps9-like"/>
</dbReference>
<dbReference type="InterPro" id="IPR036871">
    <property type="entry name" value="PX_dom_sf"/>
</dbReference>
<dbReference type="GO" id="GO:0035091">
    <property type="term" value="F:phosphatidylinositol binding"/>
    <property type="evidence" value="ECO:0007669"/>
    <property type="project" value="InterPro"/>
</dbReference>
<dbReference type="Proteomes" id="UP000243217">
    <property type="component" value="Unassembled WGS sequence"/>
</dbReference>
<dbReference type="GO" id="GO:0005085">
    <property type="term" value="F:guanyl-nucleotide exchange factor activity"/>
    <property type="evidence" value="ECO:0007669"/>
    <property type="project" value="InterPro"/>
</dbReference>
<protein>
    <recommendedName>
        <fullName evidence="1">VPS9 domain-containing protein</fullName>
    </recommendedName>
</protein>
<dbReference type="GO" id="GO:0005829">
    <property type="term" value="C:cytosol"/>
    <property type="evidence" value="ECO:0007669"/>
    <property type="project" value="TreeGrafter"/>
</dbReference>
<evidence type="ECO:0000259" key="1">
    <source>
        <dbReference type="PROSITE" id="PS51205"/>
    </source>
</evidence>
<dbReference type="PROSITE" id="PS51205">
    <property type="entry name" value="VPS9"/>
    <property type="match status" value="1"/>
</dbReference>
<dbReference type="Gene3D" id="1.20.1050.80">
    <property type="entry name" value="VPS9 domain"/>
    <property type="match status" value="1"/>
</dbReference>
<proteinExistence type="predicted"/>
<dbReference type="Gene3D" id="3.30.1520.10">
    <property type="entry name" value="Phox-like domain"/>
    <property type="match status" value="1"/>
</dbReference>
<dbReference type="OrthoDB" id="300289at2759"/>
<sequence>MDESAIEALEGMSTFLSTLHETNSILSTINTQVVALSHELVKAERNMSALSIPFRSTMYEIAMREQHEVMYDTNSPKLTSVVSIVIVKRGRVPIPVPLLRHLSVSEDMEETMDDLLRLSNLSNATDTTESSDENYHDTWLETETMEELIHGTVFLDEVLVDGPTLSPREERRRSKTYSMSSTTSSCSCGSFSAKERCLSDLSSSMDYSYLQSPALDVRVVSTATIGGQILYTIRAEDVSNSWTVHKSYKELYALYKQIKAVSMSPIDVPFWGTLHSLRKCRVPKRMFQLQSRKSITRQRMVIMDSFLRQIAAVVAPTPLGPQRQQVLAYLHAFVGIGAQDTPRVPCNRPMPHTYSSTCLIHCEKTIPLTLIHEKVVELLEEYTPVCNDFIQHFIAKASPFYFAPAKSTILQKSSSQTTCILPDHARLMLDCIKEKLREVQLAVLGHSTIQSYLAETKASLDPSDLDTYDDLVVHFRREVSCQIQKIIFVALEDHIAECVRALVSEATEEEMLRKMRSLSKKSQAAFGIKANMSGDDWHHSRLELQAMDMCTLPCDKLKCIMNSATAIFQSVVEANSDDFICSSRSLRGVSLSADDFVPISIYVIATSLLATPLATKELLNLICDAQDDAGGKVGYYFTNFVAAIEHITALPA</sequence>
<dbReference type="GO" id="GO:0030139">
    <property type="term" value="C:endocytic vesicle"/>
    <property type="evidence" value="ECO:0007669"/>
    <property type="project" value="TreeGrafter"/>
</dbReference>
<dbReference type="InterPro" id="IPR003123">
    <property type="entry name" value="VPS9"/>
</dbReference>
<evidence type="ECO:0000313" key="2">
    <source>
        <dbReference type="EMBL" id="OQR99624.1"/>
    </source>
</evidence>
<accession>A0A1V9ZNR1</accession>
<dbReference type="InterPro" id="IPR037191">
    <property type="entry name" value="VPS9_dom_sf"/>
</dbReference>
<keyword evidence="3" id="KW-1185">Reference proteome</keyword>
<evidence type="ECO:0000313" key="3">
    <source>
        <dbReference type="Proteomes" id="UP000243217"/>
    </source>
</evidence>
<dbReference type="EMBL" id="JNBS01001794">
    <property type="protein sequence ID" value="OQR99624.1"/>
    <property type="molecule type" value="Genomic_DNA"/>
</dbReference>
<feature type="domain" description="VPS9" evidence="1">
    <location>
        <begin position="505"/>
        <end position="652"/>
    </location>
</feature>
<dbReference type="PANTHER" id="PTHR23101:SF25">
    <property type="entry name" value="GTPASE-ACTIVATING PROTEIN AND VPS9 DOMAIN-CONTAINING PROTEIN 1"/>
    <property type="match status" value="1"/>
</dbReference>
<comment type="caution">
    <text evidence="2">The sequence shown here is derived from an EMBL/GenBank/DDBJ whole genome shotgun (WGS) entry which is preliminary data.</text>
</comment>
<dbReference type="GO" id="GO:0031267">
    <property type="term" value="F:small GTPase binding"/>
    <property type="evidence" value="ECO:0007669"/>
    <property type="project" value="TreeGrafter"/>
</dbReference>